<dbReference type="GO" id="GO:0016787">
    <property type="term" value="F:hydrolase activity"/>
    <property type="evidence" value="ECO:0007669"/>
    <property type="project" value="UniProtKB-KW"/>
</dbReference>
<evidence type="ECO:0000313" key="2">
    <source>
        <dbReference type="Proteomes" id="UP000831467"/>
    </source>
</evidence>
<evidence type="ECO:0000313" key="1">
    <source>
        <dbReference type="EMBL" id="UPL10287.1"/>
    </source>
</evidence>
<sequence>MTQRGALDAPLRFGANYTPSKDWMHSWLDFTPDDVRRDFAALAELGLDHVRVFPLWTVLQPNRTLIRPKALDDVRAMVDIAAEFELDASVDVIQGHLSSFDFVPAWLYTWHDRNMFTDPRALDGQVALVQRLAEALRDAPNFLGLTLGNEVNQFSAHTHPAPWPVTVDEAGAWIETLLAAAGEAAPGLPHVHSEYDAVWYMDEHGFTPAHASRLGAMTTIHSWIFNGTAQRYGGRSVAADRHAEYLIELSRAFATDPQRPVWLQEVGAPSNCLEADEMPGFLEATLRSSARTENLWGVTWWCSHDVSRDLGDFPDLEYSLGLVDQSGAAKPIGRRFAELIPELRARTAAPARPTGIVVEVDERDVPVSRAALSPGGAVFQAWVDACTAGLDPALVTSADAADPAALEARGIRELIRPDLAGDAVGRYGSVNTVVDA</sequence>
<keyword evidence="2" id="KW-1185">Reference proteome</keyword>
<dbReference type="SUPFAM" id="SSF51445">
    <property type="entry name" value="(Trans)glycosidases"/>
    <property type="match status" value="1"/>
</dbReference>
<gene>
    <name evidence="1" type="ORF">KV394_03815</name>
</gene>
<protein>
    <submittedName>
        <fullName evidence="1">Glycosyl hydrolase</fullName>
    </submittedName>
</protein>
<accession>A0ABY4IDL6</accession>
<proteinExistence type="predicted"/>
<name>A0ABY4IDL6_9MICO</name>
<dbReference type="Proteomes" id="UP000831467">
    <property type="component" value="Chromosome"/>
</dbReference>
<dbReference type="Gene3D" id="3.20.20.80">
    <property type="entry name" value="Glycosidases"/>
    <property type="match status" value="1"/>
</dbReference>
<keyword evidence="1" id="KW-0378">Hydrolase</keyword>
<dbReference type="InterPro" id="IPR017853">
    <property type="entry name" value="GH"/>
</dbReference>
<dbReference type="EMBL" id="CP078076">
    <property type="protein sequence ID" value="UPL10287.1"/>
    <property type="molecule type" value="Genomic_DNA"/>
</dbReference>
<reference evidence="1 2" key="1">
    <citation type="submission" date="2021-06" db="EMBL/GenBank/DDBJ databases">
        <title>Genome-based taxonomic framework of Microbacterium strains isolated from marine environment, the description of four new species and reclassification of four preexisting species.</title>
        <authorList>
            <person name="Lee S.D."/>
            <person name="Kim S.-M."/>
            <person name="Byeon Y.-S."/>
            <person name="Yang H.L."/>
            <person name="Kim I.S."/>
        </authorList>
    </citation>
    <scope>NUCLEOTIDE SEQUENCE [LARGE SCALE GENOMIC DNA]</scope>
    <source>
        <strain evidence="1 2">SSW1-51</strain>
    </source>
</reference>
<organism evidence="1 2">
    <name type="scientific">Microbacterium sufflavum</name>
    <dbReference type="NCBI Taxonomy" id="2851649"/>
    <lineage>
        <taxon>Bacteria</taxon>
        <taxon>Bacillati</taxon>
        <taxon>Actinomycetota</taxon>
        <taxon>Actinomycetes</taxon>
        <taxon>Micrococcales</taxon>
        <taxon>Microbacteriaceae</taxon>
        <taxon>Microbacterium</taxon>
    </lineage>
</organism>
<dbReference type="RefSeq" id="WP_247637904.1">
    <property type="nucleotide sequence ID" value="NZ_CP078076.1"/>
</dbReference>